<dbReference type="GO" id="GO:0045892">
    <property type="term" value="P:negative regulation of DNA-templated transcription"/>
    <property type="evidence" value="ECO:0007669"/>
    <property type="project" value="InterPro"/>
</dbReference>
<keyword evidence="3 5" id="KW-0238">DNA-binding</keyword>
<keyword evidence="2" id="KW-0805">Transcription regulation</keyword>
<dbReference type="PRINTS" id="PR00455">
    <property type="entry name" value="HTHTETR"/>
</dbReference>
<dbReference type="PROSITE" id="PS50977">
    <property type="entry name" value="HTH_TETR_2"/>
    <property type="match status" value="1"/>
</dbReference>
<dbReference type="InterPro" id="IPR001647">
    <property type="entry name" value="HTH_TetR"/>
</dbReference>
<evidence type="ECO:0000256" key="5">
    <source>
        <dbReference type="PROSITE-ProRule" id="PRU00335"/>
    </source>
</evidence>
<dbReference type="EMBL" id="FXBM01000002">
    <property type="protein sequence ID" value="SMH42289.1"/>
    <property type="molecule type" value="Genomic_DNA"/>
</dbReference>
<dbReference type="Pfam" id="PF02909">
    <property type="entry name" value="TetR_C_1"/>
    <property type="match status" value="1"/>
</dbReference>
<evidence type="ECO:0000259" key="6">
    <source>
        <dbReference type="PROSITE" id="PS50977"/>
    </source>
</evidence>
<dbReference type="Proteomes" id="UP000193711">
    <property type="component" value="Unassembled WGS sequence"/>
</dbReference>
<dbReference type="SUPFAM" id="SSF46689">
    <property type="entry name" value="Homeodomain-like"/>
    <property type="match status" value="1"/>
</dbReference>
<protein>
    <submittedName>
        <fullName evidence="7">Transcriptional regulator, TetR family</fullName>
    </submittedName>
</protein>
<dbReference type="GO" id="GO:0046677">
    <property type="term" value="P:response to antibiotic"/>
    <property type="evidence" value="ECO:0007669"/>
    <property type="project" value="InterPro"/>
</dbReference>
<evidence type="ECO:0000256" key="1">
    <source>
        <dbReference type="ARBA" id="ARBA00022491"/>
    </source>
</evidence>
<accession>A0A1X7NVN4</accession>
<dbReference type="InterPro" id="IPR050109">
    <property type="entry name" value="HTH-type_TetR-like_transc_reg"/>
</dbReference>
<dbReference type="AlphaFoldDB" id="A0A1X7NVN4"/>
<feature type="domain" description="HTH tetR-type" evidence="6">
    <location>
        <begin position="3"/>
        <end position="63"/>
    </location>
</feature>
<dbReference type="GO" id="GO:0003700">
    <property type="term" value="F:DNA-binding transcription factor activity"/>
    <property type="evidence" value="ECO:0007669"/>
    <property type="project" value="TreeGrafter"/>
</dbReference>
<keyword evidence="8" id="KW-1185">Reference proteome</keyword>
<feature type="DNA-binding region" description="H-T-H motif" evidence="5">
    <location>
        <begin position="26"/>
        <end position="45"/>
    </location>
</feature>
<reference evidence="8" key="1">
    <citation type="submission" date="2017-04" db="EMBL/GenBank/DDBJ databases">
        <authorList>
            <person name="Varghese N."/>
            <person name="Submissions S."/>
        </authorList>
    </citation>
    <scope>NUCLEOTIDE SEQUENCE [LARGE SCALE GENOMIC DNA]</scope>
    <source>
        <strain evidence="8">VKM Ac-2121</strain>
    </source>
</reference>
<evidence type="ECO:0000313" key="7">
    <source>
        <dbReference type="EMBL" id="SMH42289.1"/>
    </source>
</evidence>
<name>A0A1X7NVN4_9MICO</name>
<dbReference type="InterPro" id="IPR004111">
    <property type="entry name" value="Repressor_TetR_C"/>
</dbReference>
<dbReference type="Gene3D" id="1.10.357.10">
    <property type="entry name" value="Tetracycline Repressor, domain 2"/>
    <property type="match status" value="1"/>
</dbReference>
<evidence type="ECO:0000256" key="3">
    <source>
        <dbReference type="ARBA" id="ARBA00023125"/>
    </source>
</evidence>
<dbReference type="STRING" id="1891671.SAMN06295885_1950"/>
<evidence type="ECO:0000313" key="8">
    <source>
        <dbReference type="Proteomes" id="UP000193711"/>
    </source>
</evidence>
<dbReference type="PRINTS" id="PR00400">
    <property type="entry name" value="TETREPRESSOR"/>
</dbReference>
<dbReference type="Pfam" id="PF00440">
    <property type="entry name" value="TetR_N"/>
    <property type="match status" value="1"/>
</dbReference>
<dbReference type="GO" id="GO:0000976">
    <property type="term" value="F:transcription cis-regulatory region binding"/>
    <property type="evidence" value="ECO:0007669"/>
    <property type="project" value="TreeGrafter"/>
</dbReference>
<dbReference type="Gene3D" id="1.10.10.60">
    <property type="entry name" value="Homeodomain-like"/>
    <property type="match status" value="1"/>
</dbReference>
<dbReference type="InterPro" id="IPR036271">
    <property type="entry name" value="Tet_transcr_reg_TetR-rel_C_sf"/>
</dbReference>
<keyword evidence="1" id="KW-0678">Repressor</keyword>
<proteinExistence type="predicted"/>
<dbReference type="OrthoDB" id="3819648at2"/>
<dbReference type="PANTHER" id="PTHR30055">
    <property type="entry name" value="HTH-TYPE TRANSCRIPTIONAL REGULATOR RUTR"/>
    <property type="match status" value="1"/>
</dbReference>
<dbReference type="RefSeq" id="WP_085476425.1">
    <property type="nucleotide sequence ID" value="NZ_FXBM01000002.1"/>
</dbReference>
<dbReference type="InterPro" id="IPR003012">
    <property type="entry name" value="Tet_transcr_reg_TetR"/>
</dbReference>
<evidence type="ECO:0000256" key="2">
    <source>
        <dbReference type="ARBA" id="ARBA00023015"/>
    </source>
</evidence>
<dbReference type="SUPFAM" id="SSF48498">
    <property type="entry name" value="Tetracyclin repressor-like, C-terminal domain"/>
    <property type="match status" value="1"/>
</dbReference>
<dbReference type="PANTHER" id="PTHR30055:SF151">
    <property type="entry name" value="TRANSCRIPTIONAL REGULATORY PROTEIN"/>
    <property type="match status" value="1"/>
</dbReference>
<dbReference type="InterPro" id="IPR009057">
    <property type="entry name" value="Homeodomain-like_sf"/>
</dbReference>
<gene>
    <name evidence="7" type="ORF">SAMN06295885_1950</name>
</gene>
<organism evidence="7 8">
    <name type="scientific">Rathayibacter oskolensis</name>
    <dbReference type="NCBI Taxonomy" id="1891671"/>
    <lineage>
        <taxon>Bacteria</taxon>
        <taxon>Bacillati</taxon>
        <taxon>Actinomycetota</taxon>
        <taxon>Actinomycetes</taxon>
        <taxon>Micrococcales</taxon>
        <taxon>Microbacteriaceae</taxon>
        <taxon>Rathayibacter</taxon>
    </lineage>
</organism>
<sequence>MAKLTKDAIVQASFDLLAEGGLAAITARALAERLGVRAGALYYHLPDMSALADEMATVMMREIVGVDESPTDWAEFLRATAAHLRAVLLRYRDGARLFSGTYLTDDEAIGSMEVPLRRLTEAGFELVDALRAMQTLTAFVTGSVIEEQHRLSAPERYTAARRHQRIDAARFPLTDAVSEAFTDGADAAFDWGVETIVAGLAARRAS</sequence>
<keyword evidence="4" id="KW-0804">Transcription</keyword>
<evidence type="ECO:0000256" key="4">
    <source>
        <dbReference type="ARBA" id="ARBA00023163"/>
    </source>
</evidence>